<dbReference type="InterPro" id="IPR052895">
    <property type="entry name" value="HetReg/Transcr_Mod"/>
</dbReference>
<dbReference type="PANTHER" id="PTHR24148">
    <property type="entry name" value="ANKYRIN REPEAT DOMAIN-CONTAINING PROTEIN 39 HOMOLOG-RELATED"/>
    <property type="match status" value="1"/>
</dbReference>
<feature type="domain" description="Heterokaryon incompatibility" evidence="2">
    <location>
        <begin position="1658"/>
        <end position="1853"/>
    </location>
</feature>
<feature type="region of interest" description="Disordered" evidence="1">
    <location>
        <begin position="700"/>
        <end position="726"/>
    </location>
</feature>
<reference evidence="3" key="1">
    <citation type="journal article" date="2020" name="Stud. Mycol.">
        <title>101 Dothideomycetes genomes: a test case for predicting lifestyles and emergence of pathogens.</title>
        <authorList>
            <person name="Haridas S."/>
            <person name="Albert R."/>
            <person name="Binder M."/>
            <person name="Bloem J."/>
            <person name="Labutti K."/>
            <person name="Salamov A."/>
            <person name="Andreopoulos B."/>
            <person name="Baker S."/>
            <person name="Barry K."/>
            <person name="Bills G."/>
            <person name="Bluhm B."/>
            <person name="Cannon C."/>
            <person name="Castanera R."/>
            <person name="Culley D."/>
            <person name="Daum C."/>
            <person name="Ezra D."/>
            <person name="Gonzalez J."/>
            <person name="Henrissat B."/>
            <person name="Kuo A."/>
            <person name="Liang C."/>
            <person name="Lipzen A."/>
            <person name="Lutzoni F."/>
            <person name="Magnuson J."/>
            <person name="Mondo S."/>
            <person name="Nolan M."/>
            <person name="Ohm R."/>
            <person name="Pangilinan J."/>
            <person name="Park H.-J."/>
            <person name="Ramirez L."/>
            <person name="Alfaro M."/>
            <person name="Sun H."/>
            <person name="Tritt A."/>
            <person name="Yoshinaga Y."/>
            <person name="Zwiers L.-H."/>
            <person name="Turgeon B."/>
            <person name="Goodwin S."/>
            <person name="Spatafora J."/>
            <person name="Crous P."/>
            <person name="Grigoriev I."/>
        </authorList>
    </citation>
    <scope>NUCLEOTIDE SEQUENCE</scope>
    <source>
        <strain evidence="3">CBS 119687</strain>
    </source>
</reference>
<dbReference type="GeneID" id="54413346"/>
<evidence type="ECO:0000259" key="2">
    <source>
        <dbReference type="Pfam" id="PF06985"/>
    </source>
</evidence>
<evidence type="ECO:0000256" key="1">
    <source>
        <dbReference type="SAM" id="MobiDB-lite"/>
    </source>
</evidence>
<protein>
    <recommendedName>
        <fullName evidence="2">Heterokaryon incompatibility domain-containing protein</fullName>
    </recommendedName>
</protein>
<dbReference type="InterPro" id="IPR036890">
    <property type="entry name" value="HATPase_C_sf"/>
</dbReference>
<evidence type="ECO:0000313" key="4">
    <source>
        <dbReference type="Proteomes" id="UP000799771"/>
    </source>
</evidence>
<proteinExistence type="predicted"/>
<name>A0A6A6AF10_9PLEO</name>
<dbReference type="Proteomes" id="UP000799771">
    <property type="component" value="Unassembled WGS sequence"/>
</dbReference>
<keyword evidence="4" id="KW-1185">Reference proteome</keyword>
<sequence length="2248" mass="253886">MAMQSEARCLIERINREYTLNAAIIGKRFESLVSSCLENLSGQLYERSTHFLLEIIQNADDNTYATTTPTLSFSYKPGFLRIDCNEVGFTAENVEAICAISRSTEFDKATDGEYIGEKGIGFKSVFKAADTVWISSCDFTFKFDKTKFLGMVAPIWAEFPEPARPGWTSIYLELSKAYEEETLIHELLTFDANLLIFLRRIKEVDVRVADRNNAVWEQKFWKVESQQEGHRITVLHAGGSTFRYLIRSHIIENLPNELKRPNWHSTKIVLGFPMTETLSQPQLVPQNVYAFLPIRKYGLKFLLQGDFLLTASREDIESTLLWNRTIRDAVAEAFLISVHQFNKGDMKYVWPWYLPNPPTNTVSFFDPAIESILEQLKDLPVLESSAGTMEKASRLKYVPIDSFVDEEGNPFTLSEHTATGYLSSKYPSWAIEGVGLIGVSHLTPQEFLADLKSNITQDPQTFRTRSATWHSQLAETLVKLAADAELLSVIQGICLIPLNDGSWTSASGQSMFFSKGESSLEIPNGIEVLIVDSSAESDSIRRRLFVSLGVKAWEAPEICRLILQVHESPDFDAKRLTVDQLISHAVFLYKASWQPPKNTEIWFATMQNERCVGRELYINASIGTDSPASRIFAKLQTQFAVMHDDYRKCCLSDVEWPLWLVNNLGLSMVPRLVMPLVEPKPQPVQTADIQLELLESTGQAAHEGRTEMAQDTSGPAPQSQADGEDFLGQKPYPIVPQYSVPDVQPLVEMHPVLLDWQRQMADYQRQMMLIEQQNQGSLPIFEEGQDKLEQNSTQLRYPTSSVSIESNGAKEALATVDTAVPTGNAKQIFTLSNEFSFMFRECQSSDVLQVLRDNWHHYSQWIDGVHMVWQDPEFVGSSIQLRNEMGSCLVQSAKGATPLQRTVLPSIDPQLDEQCRIPTVSITDPKHTDWRLLALFGVVIEADIHYYLRCLIAISDEHHPDVDSVTYIYEKIQTLYKGNEELISAAFHERNIVLTHVNSSRAHEPVVWTNMKDCLEKNIIVEGDYPSCSLLFRCLRSPSGDPIASIVATATLIDHSSRLEDISRLFRDISKALQAVNTTQAAQLVQPLQNLSIFPITNGPGERTYDMLVSMHDTSWFIADRPILWKSFHGKIPLVALPTEDIHALEDLLRVLRLDSRLLSKLTTNRTRPVGKATTHCAWSRSLQAKSSFIKALIPHSHCDRGSAVQQIDNLRVSVVLRIAKTFVFSNDGTDIEGHSVDGQLTLSNTANRLDIFLAEDCAAAETLPYELVALLADAFEIKTASHRSLLTTVLLSSSMQTISSAFVQDGVHVAGLVSNKSQNQYRAQQGDLLRIPSPFLGAMTSRRGYGSGLPDALRHDHFESKRRDHDFEDDRRLPMKEFMQLDWSNFEKIQRVPTRTRGWEHTQHLGEHMVSKAFQAYLGDAYHPVRDWTSEFRSRSGHKPLESSNACAAFTMSDSKVVEAMTSFLTKFGQSSDSKWREKLLASSPVYHVDVIVNTGSKASPFVITSSQVERMRHLTMCDHTTGTSTDISILVRLSDVYSMDTLSVDLFINPWRLFNSGNLTLENDWILTGTLQDSGSGSMRKRRKLYTPSIPWDVRQALGKPQNYSDSRRGCQNERAYTYQAMEPEGIRLVHLLPGESVDSLQGVILHVSSVSPPPYRALSYVWGTDLRTHELMTPDGVLRITQSLDKALRSLRPKTQPLILWVDAICINQIDDREKEKQIRLMPQIFQNASFTYVFLDGDQDSDIAIETLMQIHVKAASEEQSRHGRFKSNSTHQKSKSHLRYENASEGRTLFTQESSENETDQEGWPDYLPKVPASWSERCIPQIDDDIWDSVKALFSLSWFHRVWIIQEVVMAHNVRIVCGRWIVDWSDLHHAMGIVDRQFQLADTDMTLLRPSWESFLSLAAQREWEARQRRWPLLMLLEHFRSAESTLSRDRLFALLGLACDGDEADFEPDYKSSLEEVLLRFARVFVRQGRGMQLLYLAGLNNRSHRFPSWIPDWTIRKPNRLHDFSEGDITFAASGPQQPVVATCPDTDELLVEGYTVDVIENISSSSNTEEDLALYIKEVSCMVDTAVLSRVPDSREALKWKVPIAGLLHPRVAVPGELSLESSYMALRKYIGLDKDAKLFDKQGRFINRGGYSNAYVKIMTSRSYLKQSASYIAALHDTPLGWRFVITGQGFVGTVPNLAQVGDAVVIMKGGRVPFVLRKSCERPGASRLVGGCYIHGLMNGEGLSLPGLVEHTFRIC</sequence>
<accession>A0A6A6AF10</accession>
<dbReference type="RefSeq" id="XP_033524007.1">
    <property type="nucleotide sequence ID" value="XM_033672914.1"/>
</dbReference>
<dbReference type="NCBIfam" id="NF047352">
    <property type="entry name" value="P_loop_sacsin"/>
    <property type="match status" value="1"/>
</dbReference>
<dbReference type="InterPro" id="IPR010730">
    <property type="entry name" value="HET"/>
</dbReference>
<dbReference type="SUPFAM" id="SSF55874">
    <property type="entry name" value="ATPase domain of HSP90 chaperone/DNA topoisomerase II/histidine kinase"/>
    <property type="match status" value="1"/>
</dbReference>
<dbReference type="OrthoDB" id="1262810at2759"/>
<organism evidence="3 4">
    <name type="scientific">Dothidotthia symphoricarpi CBS 119687</name>
    <dbReference type="NCBI Taxonomy" id="1392245"/>
    <lineage>
        <taxon>Eukaryota</taxon>
        <taxon>Fungi</taxon>
        <taxon>Dikarya</taxon>
        <taxon>Ascomycota</taxon>
        <taxon>Pezizomycotina</taxon>
        <taxon>Dothideomycetes</taxon>
        <taxon>Pleosporomycetidae</taxon>
        <taxon>Pleosporales</taxon>
        <taxon>Dothidotthiaceae</taxon>
        <taxon>Dothidotthia</taxon>
    </lineage>
</organism>
<dbReference type="Gene3D" id="3.30.565.10">
    <property type="entry name" value="Histidine kinase-like ATPase, C-terminal domain"/>
    <property type="match status" value="1"/>
</dbReference>
<dbReference type="Pfam" id="PF06985">
    <property type="entry name" value="HET"/>
    <property type="match status" value="1"/>
</dbReference>
<evidence type="ECO:0000313" key="3">
    <source>
        <dbReference type="EMBL" id="KAF2129618.1"/>
    </source>
</evidence>
<dbReference type="EMBL" id="ML977506">
    <property type="protein sequence ID" value="KAF2129618.1"/>
    <property type="molecule type" value="Genomic_DNA"/>
</dbReference>
<dbReference type="Pfam" id="PF26639">
    <property type="entry name" value="Het-6_barrel"/>
    <property type="match status" value="1"/>
</dbReference>
<feature type="region of interest" description="Disordered" evidence="1">
    <location>
        <begin position="1763"/>
        <end position="1787"/>
    </location>
</feature>
<gene>
    <name evidence="3" type="ORF">P153DRAFT_431538</name>
</gene>
<dbReference type="PANTHER" id="PTHR24148:SF73">
    <property type="entry name" value="HET DOMAIN PROTEIN (AFU_ORTHOLOGUE AFUA_8G01020)"/>
    <property type="match status" value="1"/>
</dbReference>
<feature type="compositionally biased region" description="Polar residues" evidence="1">
    <location>
        <begin position="709"/>
        <end position="721"/>
    </location>
</feature>